<gene>
    <name evidence="4" type="primary">LOC110797819</name>
</gene>
<dbReference type="OrthoDB" id="1816769at2759"/>
<accession>A0A9R0K5U9</accession>
<proteinExistence type="predicted"/>
<dbReference type="Proteomes" id="UP000813463">
    <property type="component" value="Chromosome 3"/>
</dbReference>
<evidence type="ECO:0000313" key="3">
    <source>
        <dbReference type="Proteomes" id="UP000813463"/>
    </source>
</evidence>
<dbReference type="RefSeq" id="XP_021858630.1">
    <property type="nucleotide sequence ID" value="XM_022002938.2"/>
</dbReference>
<evidence type="ECO:0000256" key="2">
    <source>
        <dbReference type="SAM" id="SignalP"/>
    </source>
</evidence>
<evidence type="ECO:0000256" key="1">
    <source>
        <dbReference type="SAM" id="MobiDB-lite"/>
    </source>
</evidence>
<feature type="chain" id="PRO_5040242906" description="Pectinesterase inhibitor domain-containing protein" evidence="2">
    <location>
        <begin position="25"/>
        <end position="153"/>
    </location>
</feature>
<feature type="compositionally biased region" description="Basic and acidic residues" evidence="1">
    <location>
        <begin position="35"/>
        <end position="49"/>
    </location>
</feature>
<feature type="region of interest" description="Disordered" evidence="1">
    <location>
        <begin position="30"/>
        <end position="50"/>
    </location>
</feature>
<feature type="signal peptide" evidence="2">
    <location>
        <begin position="1"/>
        <end position="24"/>
    </location>
</feature>
<evidence type="ECO:0008006" key="5">
    <source>
        <dbReference type="Google" id="ProtNLM"/>
    </source>
</evidence>
<dbReference type="AlphaFoldDB" id="A0A9R0K5U9"/>
<dbReference type="KEGG" id="soe:110797819"/>
<reference evidence="3" key="1">
    <citation type="journal article" date="2021" name="Nat. Commun.">
        <title>Genomic analyses provide insights into spinach domestication and the genetic basis of agronomic traits.</title>
        <authorList>
            <person name="Cai X."/>
            <person name="Sun X."/>
            <person name="Xu C."/>
            <person name="Sun H."/>
            <person name="Wang X."/>
            <person name="Ge C."/>
            <person name="Zhang Z."/>
            <person name="Wang Q."/>
            <person name="Fei Z."/>
            <person name="Jiao C."/>
            <person name="Wang Q."/>
        </authorList>
    </citation>
    <scope>NUCLEOTIDE SEQUENCE [LARGE SCALE GENOMIC DNA]</scope>
    <source>
        <strain evidence="3">cv. Varoflay</strain>
    </source>
</reference>
<sequence>MMHNVWSPCLLSLLLIFFFIASTATTTTTTTTSFSHHDGHASRTDDINKSSKAKVTPMLAKAAEALKRMNNAKRQTSLKKSFSKDNVVVTRCDYNNVAKVSSKSIPTLVNEASITKERCQKIGRKLIPGQQDMDAFVTYADYRGPQRHPPKNN</sequence>
<dbReference type="GeneID" id="110797819"/>
<keyword evidence="3" id="KW-1185">Reference proteome</keyword>
<evidence type="ECO:0000313" key="4">
    <source>
        <dbReference type="RefSeq" id="XP_021858630.1"/>
    </source>
</evidence>
<keyword evidence="2" id="KW-0732">Signal</keyword>
<name>A0A9R0K5U9_SPIOL</name>
<organism evidence="3 4">
    <name type="scientific">Spinacia oleracea</name>
    <name type="common">Spinach</name>
    <dbReference type="NCBI Taxonomy" id="3562"/>
    <lineage>
        <taxon>Eukaryota</taxon>
        <taxon>Viridiplantae</taxon>
        <taxon>Streptophyta</taxon>
        <taxon>Embryophyta</taxon>
        <taxon>Tracheophyta</taxon>
        <taxon>Spermatophyta</taxon>
        <taxon>Magnoliopsida</taxon>
        <taxon>eudicotyledons</taxon>
        <taxon>Gunneridae</taxon>
        <taxon>Pentapetalae</taxon>
        <taxon>Caryophyllales</taxon>
        <taxon>Chenopodiaceae</taxon>
        <taxon>Chenopodioideae</taxon>
        <taxon>Anserineae</taxon>
        <taxon>Spinacia</taxon>
    </lineage>
</organism>
<reference evidence="4" key="2">
    <citation type="submission" date="2025-08" db="UniProtKB">
        <authorList>
            <consortium name="RefSeq"/>
        </authorList>
    </citation>
    <scope>IDENTIFICATION</scope>
    <source>
        <tissue evidence="4">Leaf</tissue>
    </source>
</reference>
<protein>
    <recommendedName>
        <fullName evidence="5">Pectinesterase inhibitor domain-containing protein</fullName>
    </recommendedName>
</protein>